<feature type="transmembrane region" description="Helical" evidence="6">
    <location>
        <begin position="48"/>
        <end position="68"/>
    </location>
</feature>
<dbReference type="Proteomes" id="UP000199564">
    <property type="component" value="Unassembled WGS sequence"/>
</dbReference>
<dbReference type="RefSeq" id="WP_245756375.1">
    <property type="nucleotide sequence ID" value="NZ_FOVW01000003.1"/>
</dbReference>
<reference evidence="9" key="1">
    <citation type="submission" date="2016-10" db="EMBL/GenBank/DDBJ databases">
        <authorList>
            <person name="Varghese N."/>
            <person name="Submissions S."/>
        </authorList>
    </citation>
    <scope>NUCLEOTIDE SEQUENCE [LARGE SCALE GENOMIC DNA]</scope>
    <source>
        <strain evidence="9">DSM 15282</strain>
    </source>
</reference>
<gene>
    <name evidence="8" type="ORF">SAMN04488519_103301</name>
</gene>
<dbReference type="InterPro" id="IPR027379">
    <property type="entry name" value="CLS_N"/>
</dbReference>
<evidence type="ECO:0000256" key="4">
    <source>
        <dbReference type="ARBA" id="ARBA00022989"/>
    </source>
</evidence>
<dbReference type="STRING" id="226506.SAMN04488519_103301"/>
<dbReference type="AlphaFoldDB" id="A0A1I5E579"/>
<evidence type="ECO:0000256" key="3">
    <source>
        <dbReference type="ARBA" id="ARBA00022692"/>
    </source>
</evidence>
<keyword evidence="4 6" id="KW-1133">Transmembrane helix</keyword>
<protein>
    <submittedName>
        <fullName evidence="8">Phospholipase_D-nuclease N-terminal</fullName>
    </submittedName>
</protein>
<accession>A0A1I5E579</accession>
<evidence type="ECO:0000256" key="1">
    <source>
        <dbReference type="ARBA" id="ARBA00004651"/>
    </source>
</evidence>
<evidence type="ECO:0000256" key="5">
    <source>
        <dbReference type="ARBA" id="ARBA00023136"/>
    </source>
</evidence>
<organism evidence="8 9">
    <name type="scientific">Algoriphagus ornithinivorans</name>
    <dbReference type="NCBI Taxonomy" id="226506"/>
    <lineage>
        <taxon>Bacteria</taxon>
        <taxon>Pseudomonadati</taxon>
        <taxon>Bacteroidota</taxon>
        <taxon>Cytophagia</taxon>
        <taxon>Cytophagales</taxon>
        <taxon>Cyclobacteriaceae</taxon>
        <taxon>Algoriphagus</taxon>
    </lineage>
</organism>
<feature type="domain" description="Cardiolipin synthase N-terminal" evidence="7">
    <location>
        <begin position="27"/>
        <end position="69"/>
    </location>
</feature>
<dbReference type="GO" id="GO:0005886">
    <property type="term" value="C:plasma membrane"/>
    <property type="evidence" value="ECO:0007669"/>
    <property type="project" value="UniProtKB-SubCell"/>
</dbReference>
<keyword evidence="5 6" id="KW-0472">Membrane</keyword>
<keyword evidence="3 6" id="KW-0812">Transmembrane</keyword>
<dbReference type="Pfam" id="PF13396">
    <property type="entry name" value="PLDc_N"/>
    <property type="match status" value="1"/>
</dbReference>
<feature type="transmembrane region" description="Helical" evidence="6">
    <location>
        <begin position="12"/>
        <end position="36"/>
    </location>
</feature>
<evidence type="ECO:0000313" key="8">
    <source>
        <dbReference type="EMBL" id="SFO06695.1"/>
    </source>
</evidence>
<dbReference type="EMBL" id="FOVW01000003">
    <property type="protein sequence ID" value="SFO06695.1"/>
    <property type="molecule type" value="Genomic_DNA"/>
</dbReference>
<proteinExistence type="predicted"/>
<evidence type="ECO:0000256" key="2">
    <source>
        <dbReference type="ARBA" id="ARBA00022475"/>
    </source>
</evidence>
<comment type="subcellular location">
    <subcellularLocation>
        <location evidence="1">Cell membrane</location>
        <topology evidence="1">Multi-pass membrane protein</topology>
    </subcellularLocation>
</comment>
<evidence type="ECO:0000313" key="9">
    <source>
        <dbReference type="Proteomes" id="UP000199564"/>
    </source>
</evidence>
<name>A0A1I5E579_9BACT</name>
<keyword evidence="2" id="KW-1003">Cell membrane</keyword>
<evidence type="ECO:0000256" key="6">
    <source>
        <dbReference type="SAM" id="Phobius"/>
    </source>
</evidence>
<sequence length="77" mass="8639">MSELLFVNNMGGGILLFLILFGIAYSILWIYCVVDIIRSDFKDPNMKLIWIIIILFGQVIGPLVYLILGKGTKTTTS</sequence>
<evidence type="ECO:0000259" key="7">
    <source>
        <dbReference type="Pfam" id="PF13396"/>
    </source>
</evidence>
<keyword evidence="9" id="KW-1185">Reference proteome</keyword>